<gene>
    <name evidence="1" type="ORF">LWC05_05405</name>
</gene>
<dbReference type="RefSeq" id="WP_232876885.1">
    <property type="nucleotide sequence ID" value="NZ_JAJSOJ010000016.1"/>
</dbReference>
<organism evidence="1 2">
    <name type="scientific">Acetobacter sicerae</name>
    <dbReference type="NCBI Taxonomy" id="85325"/>
    <lineage>
        <taxon>Bacteria</taxon>
        <taxon>Pseudomonadati</taxon>
        <taxon>Pseudomonadota</taxon>
        <taxon>Alphaproteobacteria</taxon>
        <taxon>Acetobacterales</taxon>
        <taxon>Acetobacteraceae</taxon>
        <taxon>Acetobacter</taxon>
    </lineage>
</organism>
<reference evidence="1 2" key="1">
    <citation type="submission" date="2021-12" db="EMBL/GenBank/DDBJ databases">
        <title>Genome sequence of Acetobacter sicerae DmPark20a_162.</title>
        <authorList>
            <person name="Chaston J.M."/>
        </authorList>
    </citation>
    <scope>NUCLEOTIDE SEQUENCE [LARGE SCALE GENOMIC DNA]</scope>
    <source>
        <strain evidence="1 2">DmPark20a_162</strain>
    </source>
</reference>
<comment type="caution">
    <text evidence="1">The sequence shown here is derived from an EMBL/GenBank/DDBJ whole genome shotgun (WGS) entry which is preliminary data.</text>
</comment>
<proteinExistence type="predicted"/>
<evidence type="ECO:0000313" key="1">
    <source>
        <dbReference type="EMBL" id="MCE0743327.1"/>
    </source>
</evidence>
<sequence>MPTALDAIKAFYPSQYYGTAGNNRLTSVMDIWSGRDISGRTIDILSLDAASTLVALSAEQFSLAAGATNIWCENGKLVFPDRYYATYSKDSSQPSPVTGWFDVWLLSDASQIPNAADMIPVSASDWSDTDKFRLPVGRGVLNGAIIDYTPPAPSIPIIDQAKAAMTWIQQQASLAGAMGQTFTADMKSYVQAIQAIINGTDTGSASLPAQPTSVMT</sequence>
<protein>
    <submittedName>
        <fullName evidence="1">Uncharacterized protein</fullName>
    </submittedName>
</protein>
<dbReference type="EMBL" id="JAJSOJ010000016">
    <property type="protein sequence ID" value="MCE0743327.1"/>
    <property type="molecule type" value="Genomic_DNA"/>
</dbReference>
<accession>A0ABS8VR71</accession>
<evidence type="ECO:0000313" key="2">
    <source>
        <dbReference type="Proteomes" id="UP001521074"/>
    </source>
</evidence>
<dbReference type="Proteomes" id="UP001521074">
    <property type="component" value="Unassembled WGS sequence"/>
</dbReference>
<keyword evidence="2" id="KW-1185">Reference proteome</keyword>
<name>A0ABS8VR71_9PROT</name>